<feature type="domain" description="Flagellar basal body rod protein N-terminal" evidence="9">
    <location>
        <begin position="14"/>
        <end position="37"/>
    </location>
</feature>
<evidence type="ECO:0000313" key="11">
    <source>
        <dbReference type="Proteomes" id="UP000199415"/>
    </source>
</evidence>
<comment type="subunit">
    <text evidence="6">The basal body constitutes a major portion of the flagellar organelle and consists of a number of rings mounted on a central rod. In Gram-negative bacteria, at least four rings, L, P, S and M are present, whereas Gram-positive bacteria lack the L and P rings. The rod consists of about 26 subunits of FlgG in the distal portion, and FlgB, FlgC and FlgF build up the proximal portion of the rod with about 6 subunits each. Rod assembly occurs by export via the flagellum-specific pathway of its constituent proteins and by their incorporation into the rod structure in the probable order of FlgB, FlgC, FlgF and FlgG. Another protein, FliE, also assembles onto the stable rod structure.</text>
</comment>
<dbReference type="GO" id="GO:0071973">
    <property type="term" value="P:bacterial-type flagellum-dependent cell motility"/>
    <property type="evidence" value="ECO:0007669"/>
    <property type="project" value="InterPro"/>
</dbReference>
<protein>
    <recommendedName>
        <fullName evidence="3 7">Flagellar basal body rod protein FlgB</fullName>
    </recommendedName>
</protein>
<dbReference type="RefSeq" id="WP_090019378.1">
    <property type="nucleotide sequence ID" value="NZ_FNCE01000003.1"/>
</dbReference>
<dbReference type="PROSITE" id="PS00588">
    <property type="entry name" value="FLAGELLA_BB_ROD"/>
    <property type="match status" value="1"/>
</dbReference>
<dbReference type="Pfam" id="PF00460">
    <property type="entry name" value="Flg_bb_rod"/>
    <property type="match status" value="1"/>
</dbReference>
<comment type="function">
    <text evidence="5 7">Structural component of flagellum, the bacterial motility apparatus. Part of the rod structure of flagellar basal body.</text>
</comment>
<evidence type="ECO:0000256" key="5">
    <source>
        <dbReference type="ARBA" id="ARBA00024934"/>
    </source>
</evidence>
<accession>A0A1G7Q8U5</accession>
<evidence type="ECO:0000256" key="2">
    <source>
        <dbReference type="ARBA" id="ARBA00009677"/>
    </source>
</evidence>
<keyword evidence="4 7" id="KW-0975">Bacterial flagellum</keyword>
<organism evidence="10 11">
    <name type="scientific">Limimonas halophila</name>
    <dbReference type="NCBI Taxonomy" id="1082479"/>
    <lineage>
        <taxon>Bacteria</taxon>
        <taxon>Pseudomonadati</taxon>
        <taxon>Pseudomonadota</taxon>
        <taxon>Alphaproteobacteria</taxon>
        <taxon>Rhodospirillales</taxon>
        <taxon>Rhodovibrionaceae</taxon>
        <taxon>Limimonas</taxon>
    </lineage>
</organism>
<dbReference type="EMBL" id="FNCE01000003">
    <property type="protein sequence ID" value="SDF94369.1"/>
    <property type="molecule type" value="Genomic_DNA"/>
</dbReference>
<feature type="region of interest" description="Disordered" evidence="8">
    <location>
        <begin position="62"/>
        <end position="86"/>
    </location>
</feature>
<evidence type="ECO:0000256" key="6">
    <source>
        <dbReference type="ARBA" id="ARBA00026072"/>
    </source>
</evidence>
<evidence type="ECO:0000256" key="7">
    <source>
        <dbReference type="PIRNR" id="PIRNR002889"/>
    </source>
</evidence>
<keyword evidence="10" id="KW-0282">Flagellum</keyword>
<dbReference type="GO" id="GO:0030694">
    <property type="term" value="C:bacterial-type flagellum basal body, rod"/>
    <property type="evidence" value="ECO:0007669"/>
    <property type="project" value="InterPro"/>
</dbReference>
<evidence type="ECO:0000256" key="1">
    <source>
        <dbReference type="ARBA" id="ARBA00004117"/>
    </source>
</evidence>
<evidence type="ECO:0000259" key="9">
    <source>
        <dbReference type="Pfam" id="PF00460"/>
    </source>
</evidence>
<evidence type="ECO:0000256" key="8">
    <source>
        <dbReference type="SAM" id="MobiDB-lite"/>
    </source>
</evidence>
<dbReference type="STRING" id="1082479.SAMN05216241_103264"/>
<reference evidence="10 11" key="1">
    <citation type="submission" date="2016-10" db="EMBL/GenBank/DDBJ databases">
        <authorList>
            <person name="de Groot N.N."/>
        </authorList>
    </citation>
    <scope>NUCLEOTIDE SEQUENCE [LARGE SCALE GENOMIC DNA]</scope>
    <source>
        <strain evidence="10 11">DSM 25584</strain>
    </source>
</reference>
<comment type="subcellular location">
    <subcellularLocation>
        <location evidence="1 7">Bacterial flagellum basal body</location>
    </subcellularLocation>
</comment>
<dbReference type="AlphaFoldDB" id="A0A1G7Q8U5"/>
<evidence type="ECO:0000256" key="4">
    <source>
        <dbReference type="ARBA" id="ARBA00023143"/>
    </source>
</evidence>
<proteinExistence type="inferred from homology"/>
<gene>
    <name evidence="10" type="ORF">SAMN05216241_103264</name>
</gene>
<keyword evidence="10" id="KW-0966">Cell projection</keyword>
<name>A0A1G7Q8U5_9PROT</name>
<keyword evidence="11" id="KW-1185">Reference proteome</keyword>
<keyword evidence="10" id="KW-0969">Cilium</keyword>
<sequence>MADFNVFDAVSRRMKWLEQRQGVLADNIANADTPDYKPRRMEDPEFVGALQRELEPMQPKVTNAGHINASVPDAQTPEAEEQDETYETAPNGNAVVIEEQMVKVADTQQSHRAMTNIYRKYMDMFRMAWGSGGGG</sequence>
<evidence type="ECO:0000256" key="3">
    <source>
        <dbReference type="ARBA" id="ARBA00014376"/>
    </source>
</evidence>
<dbReference type="Proteomes" id="UP000199415">
    <property type="component" value="Unassembled WGS sequence"/>
</dbReference>
<dbReference type="OrthoDB" id="9788334at2"/>
<comment type="similarity">
    <text evidence="2 7">Belongs to the flagella basal body rod proteins family.</text>
</comment>
<dbReference type="InterPro" id="IPR001444">
    <property type="entry name" value="Flag_bb_rod_N"/>
</dbReference>
<evidence type="ECO:0000313" key="10">
    <source>
        <dbReference type="EMBL" id="SDF94369.1"/>
    </source>
</evidence>
<dbReference type="PIRSF" id="PIRSF002889">
    <property type="entry name" value="Rod_FlgB"/>
    <property type="match status" value="1"/>
</dbReference>
<dbReference type="InterPro" id="IPR006300">
    <property type="entry name" value="FlgB"/>
</dbReference>
<dbReference type="InterPro" id="IPR019776">
    <property type="entry name" value="Flagellar_basal_body_rod_CS"/>
</dbReference>